<keyword evidence="2" id="KW-1185">Reference proteome</keyword>
<evidence type="ECO:0000313" key="2">
    <source>
        <dbReference type="Proteomes" id="UP001193035"/>
    </source>
</evidence>
<protein>
    <recommendedName>
        <fullName evidence="3">Gamma-glutamyl kinase</fullName>
    </recommendedName>
</protein>
<sequence>MQVYLKQNLAFLAVPKTGTTAIETRLKRHADIVFANSRKHVNAAQFHNRVAPFLARFCGARPERVAVMRDPVEQLRSWYRYRARLSPREHAESTSGMSFDDFVLAVIRTPKLPLAAIGSQYAFLTLRDRTVAVHHLFDYDEHERIADFFSDRFGEEVAFPIRNVSPFKLTPLSPEVEQELRQARAAEFALFADLKAAGGYLRPMAV</sequence>
<evidence type="ECO:0000313" key="1">
    <source>
        <dbReference type="EMBL" id="TMV07644.1"/>
    </source>
</evidence>
<comment type="caution">
    <text evidence="1">The sequence shown here is derived from an EMBL/GenBank/DDBJ whole genome shotgun (WGS) entry which is preliminary data.</text>
</comment>
<dbReference type="Gene3D" id="3.40.50.300">
    <property type="entry name" value="P-loop containing nucleotide triphosphate hydrolases"/>
    <property type="match status" value="1"/>
</dbReference>
<dbReference type="EMBL" id="VCPD01000003">
    <property type="protein sequence ID" value="TMV07644.1"/>
    <property type="molecule type" value="Genomic_DNA"/>
</dbReference>
<evidence type="ECO:0008006" key="3">
    <source>
        <dbReference type="Google" id="ProtNLM"/>
    </source>
</evidence>
<dbReference type="SUPFAM" id="SSF52540">
    <property type="entry name" value="P-loop containing nucleoside triphosphate hydrolases"/>
    <property type="match status" value="1"/>
</dbReference>
<gene>
    <name evidence="1" type="ORF">FGK63_09245</name>
</gene>
<accession>A0ABY2WXQ2</accession>
<proteinExistence type="predicted"/>
<dbReference type="InterPro" id="IPR027417">
    <property type="entry name" value="P-loop_NTPase"/>
</dbReference>
<reference evidence="1 2" key="1">
    <citation type="submission" date="2019-05" db="EMBL/GenBank/DDBJ databases">
        <title>Ruegeria sp. nov., isolated from tidal flat.</title>
        <authorList>
            <person name="Kim W."/>
        </authorList>
    </citation>
    <scope>NUCLEOTIDE SEQUENCE [LARGE SCALE GENOMIC DNA]</scope>
    <source>
        <strain evidence="1 2">CAU 1488</strain>
    </source>
</reference>
<dbReference type="RefSeq" id="WP_138841455.1">
    <property type="nucleotide sequence ID" value="NZ_VCPD01000003.1"/>
</dbReference>
<dbReference type="Proteomes" id="UP001193035">
    <property type="component" value="Unassembled WGS sequence"/>
</dbReference>
<organism evidence="1 2">
    <name type="scientific">Ruegeria sediminis</name>
    <dbReference type="NCBI Taxonomy" id="2583820"/>
    <lineage>
        <taxon>Bacteria</taxon>
        <taxon>Pseudomonadati</taxon>
        <taxon>Pseudomonadota</taxon>
        <taxon>Alphaproteobacteria</taxon>
        <taxon>Rhodobacterales</taxon>
        <taxon>Roseobacteraceae</taxon>
        <taxon>Ruegeria</taxon>
    </lineage>
</organism>
<name>A0ABY2WXQ2_9RHOB</name>